<dbReference type="Gene3D" id="4.10.1100.10">
    <property type="entry name" value="Transcription factor, SBP-box domain"/>
    <property type="match status" value="1"/>
</dbReference>
<sequence>MCQVPGCTADLAVIGKSYSYVKRICPIHMKADIIPCGGDVMRYCQQCGVLEPLSLFDFTKRSCRGSLSRRVKRPVPAAAAPKRKRQSRSQRHSSSNAPSNAGEWAAPLAWAASNTAAGAAAAFGCTADMPWDADAALYAAAAEPLPQGSG</sequence>
<evidence type="ECO:0000256" key="4">
    <source>
        <dbReference type="SAM" id="MobiDB-lite"/>
    </source>
</evidence>
<dbReference type="InterPro" id="IPR036893">
    <property type="entry name" value="SBP_sf"/>
</dbReference>
<dbReference type="SUPFAM" id="SSF103612">
    <property type="entry name" value="SBT domain"/>
    <property type="match status" value="1"/>
</dbReference>
<gene>
    <name evidence="6" type="ORF">OEZ85_011404</name>
</gene>
<proteinExistence type="predicted"/>
<dbReference type="InterPro" id="IPR004333">
    <property type="entry name" value="SBP_dom"/>
</dbReference>
<feature type="compositionally biased region" description="Low complexity" evidence="4">
    <location>
        <begin position="92"/>
        <end position="101"/>
    </location>
</feature>
<dbReference type="InterPro" id="IPR044817">
    <property type="entry name" value="SBP-like"/>
</dbReference>
<dbReference type="Proteomes" id="UP001244341">
    <property type="component" value="Chromosome 3b"/>
</dbReference>
<accession>A0ABY8TQC0</accession>
<keyword evidence="3" id="KW-0862">Zinc</keyword>
<evidence type="ECO:0000256" key="2">
    <source>
        <dbReference type="ARBA" id="ARBA00022771"/>
    </source>
</evidence>
<reference evidence="6 7" key="1">
    <citation type="submission" date="2023-05" db="EMBL/GenBank/DDBJ databases">
        <title>A 100% complete, gapless, phased diploid assembly of the Scenedesmus obliquus UTEX 3031 genome.</title>
        <authorList>
            <person name="Biondi T.C."/>
            <person name="Hanschen E.R."/>
            <person name="Kwon T."/>
            <person name="Eng W."/>
            <person name="Kruse C.P.S."/>
            <person name="Koehler S.I."/>
            <person name="Kunde Y."/>
            <person name="Gleasner C.D."/>
            <person name="You Mak K.T."/>
            <person name="Polle J."/>
            <person name="Hovde B.T."/>
            <person name="Starkenburg S.R."/>
        </authorList>
    </citation>
    <scope>NUCLEOTIDE SEQUENCE [LARGE SCALE GENOMIC DNA]</scope>
    <source>
        <strain evidence="6 7">DOE0152z</strain>
    </source>
</reference>
<keyword evidence="2" id="KW-0863">Zinc-finger</keyword>
<evidence type="ECO:0000313" key="7">
    <source>
        <dbReference type="Proteomes" id="UP001244341"/>
    </source>
</evidence>
<dbReference type="PANTHER" id="PTHR31251">
    <property type="entry name" value="SQUAMOSA PROMOTER-BINDING-LIKE PROTEIN 4"/>
    <property type="match status" value="1"/>
</dbReference>
<evidence type="ECO:0000259" key="5">
    <source>
        <dbReference type="PROSITE" id="PS51141"/>
    </source>
</evidence>
<feature type="region of interest" description="Disordered" evidence="4">
    <location>
        <begin position="67"/>
        <end position="101"/>
    </location>
</feature>
<keyword evidence="7" id="KW-1185">Reference proteome</keyword>
<evidence type="ECO:0000256" key="3">
    <source>
        <dbReference type="ARBA" id="ARBA00022833"/>
    </source>
</evidence>
<feature type="domain" description="SBP-type" evidence="5">
    <location>
        <begin position="1"/>
        <end position="77"/>
    </location>
</feature>
<name>A0ABY8TQC0_TETOB</name>
<evidence type="ECO:0000313" key="6">
    <source>
        <dbReference type="EMBL" id="WIA11280.1"/>
    </source>
</evidence>
<evidence type="ECO:0000256" key="1">
    <source>
        <dbReference type="ARBA" id="ARBA00022723"/>
    </source>
</evidence>
<protein>
    <recommendedName>
        <fullName evidence="5">SBP-type domain-containing protein</fullName>
    </recommendedName>
</protein>
<feature type="compositionally biased region" description="Basic residues" evidence="4">
    <location>
        <begin position="81"/>
        <end position="91"/>
    </location>
</feature>
<organism evidence="6 7">
    <name type="scientific">Tetradesmus obliquus</name>
    <name type="common">Green alga</name>
    <name type="synonym">Acutodesmus obliquus</name>
    <dbReference type="NCBI Taxonomy" id="3088"/>
    <lineage>
        <taxon>Eukaryota</taxon>
        <taxon>Viridiplantae</taxon>
        <taxon>Chlorophyta</taxon>
        <taxon>core chlorophytes</taxon>
        <taxon>Chlorophyceae</taxon>
        <taxon>CS clade</taxon>
        <taxon>Sphaeropleales</taxon>
        <taxon>Scenedesmaceae</taxon>
        <taxon>Tetradesmus</taxon>
    </lineage>
</organism>
<dbReference type="EMBL" id="CP126210">
    <property type="protein sequence ID" value="WIA11280.1"/>
    <property type="molecule type" value="Genomic_DNA"/>
</dbReference>
<dbReference type="Pfam" id="PF03110">
    <property type="entry name" value="SBP"/>
    <property type="match status" value="1"/>
</dbReference>
<dbReference type="PANTHER" id="PTHR31251:SF169">
    <property type="entry name" value="SQUAMOSA PROMOTER-BINDING-LIKE PROTEIN 8"/>
    <property type="match status" value="1"/>
</dbReference>
<keyword evidence="1" id="KW-0479">Metal-binding</keyword>
<dbReference type="PROSITE" id="PS51141">
    <property type="entry name" value="ZF_SBP"/>
    <property type="match status" value="1"/>
</dbReference>